<keyword evidence="1" id="KW-0175">Coiled coil</keyword>
<dbReference type="Proteomes" id="UP001501508">
    <property type="component" value="Unassembled WGS sequence"/>
</dbReference>
<gene>
    <name evidence="4" type="ORF">GCM10023091_33410</name>
</gene>
<organism evidence="4 5">
    <name type="scientific">Ravibacter arvi</name>
    <dbReference type="NCBI Taxonomy" id="2051041"/>
    <lineage>
        <taxon>Bacteria</taxon>
        <taxon>Pseudomonadati</taxon>
        <taxon>Bacteroidota</taxon>
        <taxon>Cytophagia</taxon>
        <taxon>Cytophagales</taxon>
        <taxon>Spirosomataceae</taxon>
        <taxon>Ravibacter</taxon>
    </lineage>
</organism>
<evidence type="ECO:0000256" key="2">
    <source>
        <dbReference type="SAM" id="Phobius"/>
    </source>
</evidence>
<evidence type="ECO:0000313" key="5">
    <source>
        <dbReference type="Proteomes" id="UP001501508"/>
    </source>
</evidence>
<feature type="transmembrane region" description="Helical" evidence="2">
    <location>
        <begin position="113"/>
        <end position="135"/>
    </location>
</feature>
<dbReference type="RefSeq" id="WP_345031294.1">
    <property type="nucleotide sequence ID" value="NZ_BAABEY010000030.1"/>
</dbReference>
<dbReference type="SUPFAM" id="SSF55874">
    <property type="entry name" value="ATPase domain of HSP90 chaperone/DNA topoisomerase II/histidine kinase"/>
    <property type="match status" value="1"/>
</dbReference>
<reference evidence="5" key="1">
    <citation type="journal article" date="2019" name="Int. J. Syst. Evol. Microbiol.">
        <title>The Global Catalogue of Microorganisms (GCM) 10K type strain sequencing project: providing services to taxonomists for standard genome sequencing and annotation.</title>
        <authorList>
            <consortium name="The Broad Institute Genomics Platform"/>
            <consortium name="The Broad Institute Genome Sequencing Center for Infectious Disease"/>
            <person name="Wu L."/>
            <person name="Ma J."/>
        </authorList>
    </citation>
    <scope>NUCLEOTIDE SEQUENCE [LARGE SCALE GENOMIC DNA]</scope>
    <source>
        <strain evidence="5">JCM 31920</strain>
    </source>
</reference>
<dbReference type="Pfam" id="PF06580">
    <property type="entry name" value="His_kinase"/>
    <property type="match status" value="1"/>
</dbReference>
<sequence length="344" mass="39572">MQSPFSILRFRLAFAGIWVIWIAGHAAILYWYDFSVRAALIDSVASNTLLMLACIAVSNNLRYFQPSQKRYSYIFWLCFVMTLIWFFVSRFLITLLLENSFEYVSFFAQSTPVRALFGFFIIGIAGLSSVLWYSLQNQQEAERRKKEAENLAIEAELYNLRQQLQPHFLFNSLNSINALIGFEPDMARKMIQQLSDFLRGTLRKESRQWSTLAEELTHLQLYLEIEKVRFGHRLSTRVESNDITDNMRLPAMLLQPVVENAIKYGLYDTMGDIEITIVAEARSGKELVITVTNPYDPKNKGKGTGFGLSSIQRRLYLLFAGQQLLKTYGENGIFTTVMNIPQIA</sequence>
<keyword evidence="2" id="KW-0812">Transmembrane</keyword>
<proteinExistence type="predicted"/>
<evidence type="ECO:0000313" key="4">
    <source>
        <dbReference type="EMBL" id="GAA4443950.1"/>
    </source>
</evidence>
<dbReference type="InterPro" id="IPR050640">
    <property type="entry name" value="Bact_2-comp_sensor_kinase"/>
</dbReference>
<feature type="transmembrane region" description="Helical" evidence="2">
    <location>
        <begin position="73"/>
        <end position="93"/>
    </location>
</feature>
<comment type="caution">
    <text evidence="4">The sequence shown here is derived from an EMBL/GenBank/DDBJ whole genome shotgun (WGS) entry which is preliminary data.</text>
</comment>
<evidence type="ECO:0000256" key="1">
    <source>
        <dbReference type="SAM" id="Coils"/>
    </source>
</evidence>
<protein>
    <recommendedName>
        <fullName evidence="3">Signal transduction histidine kinase internal region domain-containing protein</fullName>
    </recommendedName>
</protein>
<feature type="transmembrane region" description="Helical" evidence="2">
    <location>
        <begin position="38"/>
        <end position="61"/>
    </location>
</feature>
<dbReference type="PANTHER" id="PTHR34220:SF7">
    <property type="entry name" value="SENSOR HISTIDINE KINASE YPDA"/>
    <property type="match status" value="1"/>
</dbReference>
<dbReference type="Gene3D" id="3.30.565.10">
    <property type="entry name" value="Histidine kinase-like ATPase, C-terminal domain"/>
    <property type="match status" value="1"/>
</dbReference>
<accession>A0ABP8M3T8</accession>
<dbReference type="InterPro" id="IPR036890">
    <property type="entry name" value="HATPase_C_sf"/>
</dbReference>
<name>A0ABP8M3T8_9BACT</name>
<dbReference type="InterPro" id="IPR010559">
    <property type="entry name" value="Sig_transdc_His_kin_internal"/>
</dbReference>
<keyword evidence="2" id="KW-1133">Transmembrane helix</keyword>
<feature type="transmembrane region" description="Helical" evidence="2">
    <location>
        <begin position="12"/>
        <end position="32"/>
    </location>
</feature>
<dbReference type="PANTHER" id="PTHR34220">
    <property type="entry name" value="SENSOR HISTIDINE KINASE YPDA"/>
    <property type="match status" value="1"/>
</dbReference>
<evidence type="ECO:0000259" key="3">
    <source>
        <dbReference type="Pfam" id="PF06580"/>
    </source>
</evidence>
<keyword evidence="2" id="KW-0472">Membrane</keyword>
<feature type="coiled-coil region" evidence="1">
    <location>
        <begin position="136"/>
        <end position="163"/>
    </location>
</feature>
<dbReference type="EMBL" id="BAABEY010000030">
    <property type="protein sequence ID" value="GAA4443950.1"/>
    <property type="molecule type" value="Genomic_DNA"/>
</dbReference>
<keyword evidence="5" id="KW-1185">Reference proteome</keyword>
<feature type="domain" description="Signal transduction histidine kinase internal region" evidence="3">
    <location>
        <begin position="155"/>
        <end position="234"/>
    </location>
</feature>